<feature type="transmembrane region" description="Helical" evidence="5">
    <location>
        <begin position="142"/>
        <end position="161"/>
    </location>
</feature>
<evidence type="ECO:0000256" key="5">
    <source>
        <dbReference type="SAM" id="Phobius"/>
    </source>
</evidence>
<dbReference type="PANTHER" id="PTHR42723:SF1">
    <property type="entry name" value="CHLOROPHYLL SYNTHASE, CHLOROPLASTIC"/>
    <property type="match status" value="1"/>
</dbReference>
<feature type="transmembrane region" description="Helical" evidence="5">
    <location>
        <begin position="51"/>
        <end position="72"/>
    </location>
</feature>
<proteinExistence type="predicted"/>
<comment type="caution">
    <text evidence="6">The sequence shown here is derived from an EMBL/GenBank/DDBJ whole genome shotgun (WGS) entry which is preliminary data.</text>
</comment>
<evidence type="ECO:0000256" key="2">
    <source>
        <dbReference type="ARBA" id="ARBA00022692"/>
    </source>
</evidence>
<dbReference type="NCBIfam" id="NF035940">
    <property type="entry name" value="prenyl_rel_EboC"/>
    <property type="match status" value="1"/>
</dbReference>
<dbReference type="InterPro" id="IPR044878">
    <property type="entry name" value="UbiA_sf"/>
</dbReference>
<feature type="transmembrane region" description="Helical" evidence="5">
    <location>
        <begin position="20"/>
        <end position="39"/>
    </location>
</feature>
<feature type="transmembrane region" description="Helical" evidence="5">
    <location>
        <begin position="167"/>
        <end position="185"/>
    </location>
</feature>
<dbReference type="InterPro" id="IPR000537">
    <property type="entry name" value="UbiA_prenyltransferase"/>
</dbReference>
<keyword evidence="4 5" id="KW-0472">Membrane</keyword>
<dbReference type="GO" id="GO:0016765">
    <property type="term" value="F:transferase activity, transferring alkyl or aryl (other than methyl) groups"/>
    <property type="evidence" value="ECO:0007669"/>
    <property type="project" value="InterPro"/>
</dbReference>
<keyword evidence="2 5" id="KW-0812">Transmembrane</keyword>
<keyword evidence="3 5" id="KW-1133">Transmembrane helix</keyword>
<accession>A0A0F9JGA0</accession>
<evidence type="ECO:0000256" key="1">
    <source>
        <dbReference type="ARBA" id="ARBA00004141"/>
    </source>
</evidence>
<protein>
    <submittedName>
        <fullName evidence="6">Uncharacterized protein</fullName>
    </submittedName>
</protein>
<gene>
    <name evidence="6" type="ORF">LCGC14_1828530</name>
</gene>
<evidence type="ECO:0000313" key="6">
    <source>
        <dbReference type="EMBL" id="KKL98027.1"/>
    </source>
</evidence>
<sequence>MNQKILGYARLARPANLPTAAADIVAGVAVTGIFSSANTDIFLTAISGSSIFYLVFSSVFLYAGGVILNDVFDYKIDAIERPERPIPSGIISLRSAATYGSIVMFVGIALAFLVNSVSGSVAIILAVSILLYDAIAKKYDFFGPLSMGICRGINLILGMSVLGTLGYWWIAVIPIIYIFAITLISRGEVHGKNKNHIVLAGVLYATVIFAVLSLAYLYTDSIIFPLLYLALFSFLVFRPLRKAHSENSPENIKKAVMAGVLSLVVLDASIAVTFSTWWYGLLILALLPVSKALSKLFAVT</sequence>
<organism evidence="6">
    <name type="scientific">marine sediment metagenome</name>
    <dbReference type="NCBI Taxonomy" id="412755"/>
    <lineage>
        <taxon>unclassified sequences</taxon>
        <taxon>metagenomes</taxon>
        <taxon>ecological metagenomes</taxon>
    </lineage>
</organism>
<dbReference type="AlphaFoldDB" id="A0A0F9JGA0"/>
<feature type="transmembrane region" description="Helical" evidence="5">
    <location>
        <begin position="222"/>
        <end position="240"/>
    </location>
</feature>
<evidence type="ECO:0000256" key="4">
    <source>
        <dbReference type="ARBA" id="ARBA00023136"/>
    </source>
</evidence>
<feature type="transmembrane region" description="Helical" evidence="5">
    <location>
        <begin position="93"/>
        <end position="113"/>
    </location>
</feature>
<dbReference type="EMBL" id="LAZR01018020">
    <property type="protein sequence ID" value="KKL98027.1"/>
    <property type="molecule type" value="Genomic_DNA"/>
</dbReference>
<dbReference type="CDD" id="cd13964">
    <property type="entry name" value="PT_UbiA_1"/>
    <property type="match status" value="1"/>
</dbReference>
<feature type="transmembrane region" description="Helical" evidence="5">
    <location>
        <begin position="119"/>
        <end position="135"/>
    </location>
</feature>
<dbReference type="GO" id="GO:0016020">
    <property type="term" value="C:membrane"/>
    <property type="evidence" value="ECO:0007669"/>
    <property type="project" value="UniProtKB-SubCell"/>
</dbReference>
<feature type="transmembrane region" description="Helical" evidence="5">
    <location>
        <begin position="197"/>
        <end position="216"/>
    </location>
</feature>
<comment type="subcellular location">
    <subcellularLocation>
        <location evidence="1">Membrane</location>
        <topology evidence="1">Multi-pass membrane protein</topology>
    </subcellularLocation>
</comment>
<feature type="transmembrane region" description="Helical" evidence="5">
    <location>
        <begin position="252"/>
        <end position="271"/>
    </location>
</feature>
<dbReference type="Pfam" id="PF01040">
    <property type="entry name" value="UbiA"/>
    <property type="match status" value="1"/>
</dbReference>
<evidence type="ECO:0000256" key="3">
    <source>
        <dbReference type="ARBA" id="ARBA00022989"/>
    </source>
</evidence>
<reference evidence="6" key="1">
    <citation type="journal article" date="2015" name="Nature">
        <title>Complex archaea that bridge the gap between prokaryotes and eukaryotes.</title>
        <authorList>
            <person name="Spang A."/>
            <person name="Saw J.H."/>
            <person name="Jorgensen S.L."/>
            <person name="Zaremba-Niedzwiedzka K."/>
            <person name="Martijn J."/>
            <person name="Lind A.E."/>
            <person name="van Eijk R."/>
            <person name="Schleper C."/>
            <person name="Guy L."/>
            <person name="Ettema T.J."/>
        </authorList>
    </citation>
    <scope>NUCLEOTIDE SEQUENCE</scope>
</reference>
<dbReference type="PANTHER" id="PTHR42723">
    <property type="entry name" value="CHLOROPHYLL SYNTHASE"/>
    <property type="match status" value="1"/>
</dbReference>
<dbReference type="Gene3D" id="1.10.357.140">
    <property type="entry name" value="UbiA prenyltransferase"/>
    <property type="match status" value="1"/>
</dbReference>
<dbReference type="InterPro" id="IPR050475">
    <property type="entry name" value="Prenyltransferase_related"/>
</dbReference>
<name>A0A0F9JGA0_9ZZZZ</name>